<dbReference type="CDD" id="cd08946">
    <property type="entry name" value="SDR_e"/>
    <property type="match status" value="1"/>
</dbReference>
<gene>
    <name evidence="5" type="ORF">GCM10025770_39210</name>
</gene>
<evidence type="ECO:0000259" key="4">
    <source>
        <dbReference type="Pfam" id="PF01370"/>
    </source>
</evidence>
<dbReference type="InterPro" id="IPR036291">
    <property type="entry name" value="NAD(P)-bd_dom_sf"/>
</dbReference>
<evidence type="ECO:0000256" key="3">
    <source>
        <dbReference type="ARBA" id="ARBA00023027"/>
    </source>
</evidence>
<comment type="caution">
    <text evidence="5">The sequence shown here is derived from an EMBL/GenBank/DDBJ whole genome shotgun (WGS) entry which is preliminary data.</text>
</comment>
<proteinExistence type="inferred from homology"/>
<feature type="domain" description="NAD-dependent epimerase/dehydratase" evidence="4">
    <location>
        <begin position="12"/>
        <end position="170"/>
    </location>
</feature>
<dbReference type="Proteomes" id="UP001500547">
    <property type="component" value="Unassembled WGS sequence"/>
</dbReference>
<dbReference type="EMBL" id="BAABLD010000017">
    <property type="protein sequence ID" value="GAA5172672.1"/>
    <property type="molecule type" value="Genomic_DNA"/>
</dbReference>
<dbReference type="SUPFAM" id="SSF51735">
    <property type="entry name" value="NAD(P)-binding Rossmann-fold domains"/>
    <property type="match status" value="1"/>
</dbReference>
<dbReference type="RefSeq" id="WP_345534820.1">
    <property type="nucleotide sequence ID" value="NZ_BAABLD010000017.1"/>
</dbReference>
<organism evidence="5 6">
    <name type="scientific">Viridibacterium curvum</name>
    <dbReference type="NCBI Taxonomy" id="1101404"/>
    <lineage>
        <taxon>Bacteria</taxon>
        <taxon>Pseudomonadati</taxon>
        <taxon>Pseudomonadota</taxon>
        <taxon>Betaproteobacteria</taxon>
        <taxon>Rhodocyclales</taxon>
        <taxon>Rhodocyclaceae</taxon>
        <taxon>Viridibacterium</taxon>
    </lineage>
</organism>
<protein>
    <submittedName>
        <fullName evidence="5">NAD(P)-dependent oxidoreductase</fullName>
    </submittedName>
</protein>
<keyword evidence="6" id="KW-1185">Reference proteome</keyword>
<dbReference type="InterPro" id="IPR001509">
    <property type="entry name" value="Epimerase_deHydtase"/>
</dbReference>
<dbReference type="Pfam" id="PF01370">
    <property type="entry name" value="Epimerase"/>
    <property type="match status" value="1"/>
</dbReference>
<evidence type="ECO:0000313" key="6">
    <source>
        <dbReference type="Proteomes" id="UP001500547"/>
    </source>
</evidence>
<dbReference type="Gene3D" id="3.40.50.720">
    <property type="entry name" value="NAD(P)-binding Rossmann-like Domain"/>
    <property type="match status" value="1"/>
</dbReference>
<evidence type="ECO:0000256" key="1">
    <source>
        <dbReference type="ARBA" id="ARBA00007637"/>
    </source>
</evidence>
<keyword evidence="3" id="KW-0520">NAD</keyword>
<name>A0ABP9R8E1_9RHOO</name>
<dbReference type="PANTHER" id="PTHR43103">
    <property type="entry name" value="NUCLEOSIDE-DIPHOSPHATE-SUGAR EPIMERASE"/>
    <property type="match status" value="1"/>
</dbReference>
<sequence>MSAPSPPACRRIVLTGAAGRLGRMLRAPLRALCEELVLSDIAPLSEPPCGNESLQPCDLADHAAVVELLRGAQMVVHMGGMAHERDFASLLPANIVGQYNLYDAALANGMRRVVLASSNHVTGFYRMDEMVSPSMPMRPDSLYAVSKGYGELLASYFHDRHGLESVCLRIGACRERPSDLRSLAAWLSPADFAELVRCALLAEAPGCAVVYGVSDNPGRWWHDDDAARIGYLPRDSSARWVADLGADLAAVPAPAPTAQSGLQGGLRVMLNDYRDPATFDVAPRPCKS</sequence>
<keyword evidence="2" id="KW-0560">Oxidoreductase</keyword>
<dbReference type="PANTHER" id="PTHR43103:SF5">
    <property type="entry name" value="4-EPIMERASE, PUTATIVE (AFU_ORTHOLOGUE AFUA_7G00360)-RELATED"/>
    <property type="match status" value="1"/>
</dbReference>
<evidence type="ECO:0000313" key="5">
    <source>
        <dbReference type="EMBL" id="GAA5172672.1"/>
    </source>
</evidence>
<accession>A0ABP9R8E1</accession>
<reference evidence="6" key="1">
    <citation type="journal article" date="2019" name="Int. J. Syst. Evol. Microbiol.">
        <title>The Global Catalogue of Microorganisms (GCM) 10K type strain sequencing project: providing services to taxonomists for standard genome sequencing and annotation.</title>
        <authorList>
            <consortium name="The Broad Institute Genomics Platform"/>
            <consortium name="The Broad Institute Genome Sequencing Center for Infectious Disease"/>
            <person name="Wu L."/>
            <person name="Ma J."/>
        </authorList>
    </citation>
    <scope>NUCLEOTIDE SEQUENCE [LARGE SCALE GENOMIC DNA]</scope>
    <source>
        <strain evidence="6">JCM 18715</strain>
    </source>
</reference>
<comment type="similarity">
    <text evidence="1">Belongs to the NAD(P)-dependent epimerase/dehydratase family.</text>
</comment>
<evidence type="ECO:0000256" key="2">
    <source>
        <dbReference type="ARBA" id="ARBA00023002"/>
    </source>
</evidence>